<keyword evidence="1" id="KW-0732">Signal</keyword>
<feature type="signal peptide" evidence="1">
    <location>
        <begin position="1"/>
        <end position="19"/>
    </location>
</feature>
<dbReference type="VEuPathDB" id="VectorBase:LLONM1_002488"/>
<feature type="chain" id="PRO_5008406040" description="Secreted protein" evidence="1">
    <location>
        <begin position="20"/>
        <end position="182"/>
    </location>
</feature>
<dbReference type="VEuPathDB" id="VectorBase:LLOJ007325"/>
<protein>
    <recommendedName>
        <fullName evidence="4">Secreted protein</fullName>
    </recommendedName>
</protein>
<dbReference type="AlphaFoldDB" id="A0A1B0CR26"/>
<evidence type="ECO:0008006" key="4">
    <source>
        <dbReference type="Google" id="ProtNLM"/>
    </source>
</evidence>
<evidence type="ECO:0000313" key="3">
    <source>
        <dbReference type="Proteomes" id="UP000092461"/>
    </source>
</evidence>
<accession>A0A1B0CR26</accession>
<sequence>MYLGVVISAIFVATRGAVAAPFGGKDFGGGSGGLGGSADLTAGLQAKVGQLTSVAQNAVQTKIQTIGNLKGSFSNQEHVPDYSRQEYEGIPSKGLSIYDNLHAKFGSLTNAQPIVDNIREEDKYGNSGDKFYPVGRKIVDGFEGFSNIINKFFEVPREITRQISRGITDKLNSVGSKIVGLM</sequence>
<evidence type="ECO:0000313" key="2">
    <source>
        <dbReference type="EnsemblMetazoa" id="LLOJ007325-PA"/>
    </source>
</evidence>
<proteinExistence type="predicted"/>
<evidence type="ECO:0000256" key="1">
    <source>
        <dbReference type="SAM" id="SignalP"/>
    </source>
</evidence>
<reference evidence="2" key="1">
    <citation type="submission" date="2020-05" db="UniProtKB">
        <authorList>
            <consortium name="EnsemblMetazoa"/>
        </authorList>
    </citation>
    <scope>IDENTIFICATION</scope>
    <source>
        <strain evidence="2">Jacobina</strain>
    </source>
</reference>
<dbReference type="EMBL" id="AJWK01024358">
    <property type="status" value="NOT_ANNOTATED_CDS"/>
    <property type="molecule type" value="Genomic_DNA"/>
</dbReference>
<organism evidence="2 3">
    <name type="scientific">Lutzomyia longipalpis</name>
    <name type="common">Sand fly</name>
    <dbReference type="NCBI Taxonomy" id="7200"/>
    <lineage>
        <taxon>Eukaryota</taxon>
        <taxon>Metazoa</taxon>
        <taxon>Ecdysozoa</taxon>
        <taxon>Arthropoda</taxon>
        <taxon>Hexapoda</taxon>
        <taxon>Insecta</taxon>
        <taxon>Pterygota</taxon>
        <taxon>Neoptera</taxon>
        <taxon>Endopterygota</taxon>
        <taxon>Diptera</taxon>
        <taxon>Nematocera</taxon>
        <taxon>Psychodoidea</taxon>
        <taxon>Psychodidae</taxon>
        <taxon>Lutzomyia</taxon>
        <taxon>Lutzomyia</taxon>
    </lineage>
</organism>
<dbReference type="EnsemblMetazoa" id="LLOJ007325-RA">
    <property type="protein sequence ID" value="LLOJ007325-PA"/>
    <property type="gene ID" value="LLOJ007325"/>
</dbReference>
<keyword evidence="3" id="KW-1185">Reference proteome</keyword>
<dbReference type="Proteomes" id="UP000092461">
    <property type="component" value="Unassembled WGS sequence"/>
</dbReference>
<name>A0A1B0CR26_LUTLO</name>